<evidence type="ECO:0000256" key="1">
    <source>
        <dbReference type="ARBA" id="ARBA00022448"/>
    </source>
</evidence>
<dbReference type="InterPro" id="IPR017900">
    <property type="entry name" value="4Fe4S_Fe_S_CS"/>
</dbReference>
<evidence type="ECO:0000256" key="7">
    <source>
        <dbReference type="ARBA" id="ARBA00023014"/>
    </source>
</evidence>
<dbReference type="PANTHER" id="PTHR42859:SF10">
    <property type="entry name" value="DIMETHYLSULFOXIDE REDUCTASE CHAIN B"/>
    <property type="match status" value="1"/>
</dbReference>
<comment type="caution">
    <text evidence="9">The sequence shown here is derived from an EMBL/GenBank/DDBJ whole genome shotgun (WGS) entry which is preliminary data.</text>
</comment>
<dbReference type="RefSeq" id="WP_100293249.1">
    <property type="nucleotide sequence ID" value="NZ_PGGC01000048.1"/>
</dbReference>
<dbReference type="NCBIfam" id="TIGR00397">
    <property type="entry name" value="mauM_napG"/>
    <property type="match status" value="1"/>
</dbReference>
<keyword evidence="5" id="KW-0249">Electron transport</keyword>
<dbReference type="Pfam" id="PF12838">
    <property type="entry name" value="Fer4_7"/>
    <property type="match status" value="2"/>
</dbReference>
<dbReference type="PROSITE" id="PS51318">
    <property type="entry name" value="TAT"/>
    <property type="match status" value="1"/>
</dbReference>
<dbReference type="PROSITE" id="PS00198">
    <property type="entry name" value="4FE4S_FER_1"/>
    <property type="match status" value="1"/>
</dbReference>
<dbReference type="NCBIfam" id="NF007012">
    <property type="entry name" value="PRK09476.1"/>
    <property type="match status" value="1"/>
</dbReference>
<dbReference type="GO" id="GO:0051539">
    <property type="term" value="F:4 iron, 4 sulfur cluster binding"/>
    <property type="evidence" value="ECO:0007669"/>
    <property type="project" value="UniProtKB-KW"/>
</dbReference>
<keyword evidence="3" id="KW-0479">Metal-binding</keyword>
<evidence type="ECO:0000259" key="8">
    <source>
        <dbReference type="PROSITE" id="PS51379"/>
    </source>
</evidence>
<evidence type="ECO:0000313" key="9">
    <source>
        <dbReference type="EMBL" id="PJG59747.1"/>
    </source>
</evidence>
<dbReference type="InterPro" id="IPR050294">
    <property type="entry name" value="RnfB_subfamily"/>
</dbReference>
<dbReference type="CDD" id="cd16373">
    <property type="entry name" value="DMSOR_beta_like"/>
    <property type="match status" value="1"/>
</dbReference>
<dbReference type="EMBL" id="PGGC01000048">
    <property type="protein sequence ID" value="PJG59747.1"/>
    <property type="molecule type" value="Genomic_DNA"/>
</dbReference>
<proteinExistence type="predicted"/>
<name>A0A2H9U6S0_9GAMM</name>
<evidence type="ECO:0000256" key="4">
    <source>
        <dbReference type="ARBA" id="ARBA00022737"/>
    </source>
</evidence>
<dbReference type="PROSITE" id="PS51379">
    <property type="entry name" value="4FE4S_FER_2"/>
    <property type="match status" value="2"/>
</dbReference>
<feature type="domain" description="4Fe-4S ferredoxin-type" evidence="8">
    <location>
        <begin position="176"/>
        <end position="207"/>
    </location>
</feature>
<accession>A0A2H9U6S0</accession>
<dbReference type="GO" id="GO:0046872">
    <property type="term" value="F:metal ion binding"/>
    <property type="evidence" value="ECO:0007669"/>
    <property type="project" value="UniProtKB-KW"/>
</dbReference>
<dbReference type="Proteomes" id="UP000235861">
    <property type="component" value="Unassembled WGS sequence"/>
</dbReference>
<evidence type="ECO:0000256" key="6">
    <source>
        <dbReference type="ARBA" id="ARBA00023004"/>
    </source>
</evidence>
<evidence type="ECO:0000256" key="3">
    <source>
        <dbReference type="ARBA" id="ARBA00022723"/>
    </source>
</evidence>
<dbReference type="PANTHER" id="PTHR42859">
    <property type="entry name" value="OXIDOREDUCTASE"/>
    <property type="match status" value="1"/>
</dbReference>
<keyword evidence="7" id="KW-0411">Iron-sulfur</keyword>
<dbReference type="OrthoDB" id="9808559at2"/>
<gene>
    <name evidence="9" type="ORF">CUC53_05675</name>
</gene>
<keyword evidence="4" id="KW-0677">Repeat</keyword>
<organism evidence="9 10">
    <name type="scientific">Aeromonas cavernicola</name>
    <dbReference type="NCBI Taxonomy" id="1006623"/>
    <lineage>
        <taxon>Bacteria</taxon>
        <taxon>Pseudomonadati</taxon>
        <taxon>Pseudomonadota</taxon>
        <taxon>Gammaproteobacteria</taxon>
        <taxon>Aeromonadales</taxon>
        <taxon>Aeromonadaceae</taxon>
        <taxon>Aeromonas</taxon>
    </lineage>
</organism>
<dbReference type="InterPro" id="IPR006311">
    <property type="entry name" value="TAT_signal"/>
</dbReference>
<dbReference type="SUPFAM" id="SSF54862">
    <property type="entry name" value="4Fe-4S ferredoxins"/>
    <property type="match status" value="1"/>
</dbReference>
<dbReference type="Gene3D" id="3.30.70.20">
    <property type="match status" value="2"/>
</dbReference>
<evidence type="ECO:0000256" key="2">
    <source>
        <dbReference type="ARBA" id="ARBA00022485"/>
    </source>
</evidence>
<keyword evidence="6" id="KW-0408">Iron</keyword>
<dbReference type="InterPro" id="IPR004494">
    <property type="entry name" value="MauM_NapG"/>
</dbReference>
<dbReference type="InterPro" id="IPR017896">
    <property type="entry name" value="4Fe4S_Fe-S-bd"/>
</dbReference>
<sequence length="247" mass="26532">MSRSRRQFLADMASLAKGACGVGLLGVGLGGLARQQVEAVPAQALRPPAALDEAEFLGACVRCGLCVEACPYDTLKLARLFEPVTTGTPYFTARAVPCEMCDDIPCVVACPSGALDQQMTDIDQARMGVAVLIDHETCLNYLGLRCDVCYRVCPLIGKAITLELQHNQRTGKHAMFLPTVHSDVCTGCGKCEHACVLEEAAIKVVPRQLAKGELGHHYRLGWEEKAKAGKSLIGDRLALPTRKPEGL</sequence>
<feature type="domain" description="4Fe-4S ferredoxin-type" evidence="8">
    <location>
        <begin position="47"/>
        <end position="80"/>
    </location>
</feature>
<keyword evidence="1" id="KW-0813">Transport</keyword>
<keyword evidence="2" id="KW-0004">4Fe-4S</keyword>
<protein>
    <submittedName>
        <fullName evidence="9">Ferredoxin-type protein NapG</fullName>
    </submittedName>
</protein>
<reference evidence="9 10" key="1">
    <citation type="submission" date="2017-11" db="EMBL/GenBank/DDBJ databases">
        <title>Draft genome sequence of environmental isolate Aeromonas cavernicola sp. nov. MDC 2508.</title>
        <authorList>
            <person name="Colston S.M."/>
            <person name="Navarro A."/>
            <person name="Martinez-Murcia A.J."/>
            <person name="Graf J."/>
        </authorList>
    </citation>
    <scope>NUCLEOTIDE SEQUENCE [LARGE SCALE GENOMIC DNA]</scope>
    <source>
        <strain evidence="9 10">MDC 2508</strain>
    </source>
</reference>
<evidence type="ECO:0000313" key="10">
    <source>
        <dbReference type="Proteomes" id="UP000235861"/>
    </source>
</evidence>
<evidence type="ECO:0000256" key="5">
    <source>
        <dbReference type="ARBA" id="ARBA00022982"/>
    </source>
</evidence>
<keyword evidence="10" id="KW-1185">Reference proteome</keyword>
<dbReference type="AlphaFoldDB" id="A0A2H9U6S0"/>